<dbReference type="PROSITE" id="PS51257">
    <property type="entry name" value="PROKAR_LIPOPROTEIN"/>
    <property type="match status" value="1"/>
</dbReference>
<keyword evidence="3" id="KW-1185">Reference proteome</keyword>
<name>A0A4S1CF74_9BACT</name>
<dbReference type="EMBL" id="SRSC01000002">
    <property type="protein sequence ID" value="TGU72129.1"/>
    <property type="molecule type" value="Genomic_DNA"/>
</dbReference>
<evidence type="ECO:0000313" key="3">
    <source>
        <dbReference type="Proteomes" id="UP000306416"/>
    </source>
</evidence>
<dbReference type="AlphaFoldDB" id="A0A4S1CF74"/>
<comment type="caution">
    <text evidence="2">The sequence shown here is derived from an EMBL/GenBank/DDBJ whole genome shotgun (WGS) entry which is preliminary data.</text>
</comment>
<feature type="signal peptide" evidence="1">
    <location>
        <begin position="1"/>
        <end position="19"/>
    </location>
</feature>
<organism evidence="2 3">
    <name type="scientific">Geomonas terrae</name>
    <dbReference type="NCBI Taxonomy" id="2562681"/>
    <lineage>
        <taxon>Bacteria</taxon>
        <taxon>Pseudomonadati</taxon>
        <taxon>Thermodesulfobacteriota</taxon>
        <taxon>Desulfuromonadia</taxon>
        <taxon>Geobacterales</taxon>
        <taxon>Geobacteraceae</taxon>
        <taxon>Geomonas</taxon>
    </lineage>
</organism>
<feature type="chain" id="PRO_5020322903" description="PsbP C-terminal domain-containing protein" evidence="1">
    <location>
        <begin position="20"/>
        <end position="179"/>
    </location>
</feature>
<accession>A0A4S1CF74</accession>
<evidence type="ECO:0000256" key="1">
    <source>
        <dbReference type="SAM" id="SignalP"/>
    </source>
</evidence>
<keyword evidence="1" id="KW-0732">Signal</keyword>
<reference evidence="2 3" key="1">
    <citation type="submission" date="2019-04" db="EMBL/GenBank/DDBJ databases">
        <title>Geobacter oryzae sp. nov., ferric-reducing bacteria isolated from paddy soil.</title>
        <authorList>
            <person name="Xu Z."/>
            <person name="Masuda Y."/>
            <person name="Itoh H."/>
            <person name="Senoo K."/>
        </authorList>
    </citation>
    <scope>NUCLEOTIDE SEQUENCE [LARGE SCALE GENOMIC DNA]</scope>
    <source>
        <strain evidence="2 3">Red111</strain>
    </source>
</reference>
<gene>
    <name evidence="2" type="ORF">E4633_07360</name>
</gene>
<evidence type="ECO:0008006" key="4">
    <source>
        <dbReference type="Google" id="ProtNLM"/>
    </source>
</evidence>
<proteinExistence type="predicted"/>
<dbReference type="RefSeq" id="WP_135869618.1">
    <property type="nucleotide sequence ID" value="NZ_SRSC01000002.1"/>
</dbReference>
<sequence>MKRVLLVMVLVLLGGCATTKPGTENRPFSVTQPPGWKEQRTSALMLVSKEYPALQNVEIARKGLQEEKQFTHTKRRVTAGMLPQELAEVVIDEFQSDQNFPVDAVEGNEPAMIGGEPGFRVRLTYSTKSGLKYRTEVYGFVHDNWYYQITYSAPARYYFARDLPAVQEMVKSFTLSKTQ</sequence>
<dbReference type="Proteomes" id="UP000306416">
    <property type="component" value="Unassembled WGS sequence"/>
</dbReference>
<evidence type="ECO:0000313" key="2">
    <source>
        <dbReference type="EMBL" id="TGU72129.1"/>
    </source>
</evidence>
<dbReference type="Gene3D" id="3.40.1000.10">
    <property type="entry name" value="Mog1/PsbP, alpha/beta/alpha sandwich"/>
    <property type="match status" value="1"/>
</dbReference>
<protein>
    <recommendedName>
        <fullName evidence="4">PsbP C-terminal domain-containing protein</fullName>
    </recommendedName>
</protein>